<dbReference type="InterPro" id="IPR027417">
    <property type="entry name" value="P-loop_NTPase"/>
</dbReference>
<evidence type="ECO:0000313" key="12">
    <source>
        <dbReference type="EMBL" id="KAJ7773329.1"/>
    </source>
</evidence>
<reference evidence="12" key="1">
    <citation type="submission" date="2023-03" db="EMBL/GenBank/DDBJ databases">
        <title>Massive genome expansion in bonnet fungi (Mycena s.s.) driven by repeated elements and novel gene families across ecological guilds.</title>
        <authorList>
            <consortium name="Lawrence Berkeley National Laboratory"/>
            <person name="Harder C.B."/>
            <person name="Miyauchi S."/>
            <person name="Viragh M."/>
            <person name="Kuo A."/>
            <person name="Thoen E."/>
            <person name="Andreopoulos B."/>
            <person name="Lu D."/>
            <person name="Skrede I."/>
            <person name="Drula E."/>
            <person name="Henrissat B."/>
            <person name="Morin E."/>
            <person name="Kohler A."/>
            <person name="Barry K."/>
            <person name="LaButti K."/>
            <person name="Morin E."/>
            <person name="Salamov A."/>
            <person name="Lipzen A."/>
            <person name="Mereny Z."/>
            <person name="Hegedus B."/>
            <person name="Baldrian P."/>
            <person name="Stursova M."/>
            <person name="Weitz H."/>
            <person name="Taylor A."/>
            <person name="Grigoriev I.V."/>
            <person name="Nagy L.G."/>
            <person name="Martin F."/>
            <person name="Kauserud H."/>
        </authorList>
    </citation>
    <scope>NUCLEOTIDE SEQUENCE</scope>
    <source>
        <strain evidence="12">CBHHK182m</strain>
    </source>
</reference>
<dbReference type="Gene3D" id="1.10.1520.10">
    <property type="entry name" value="Ribonuclease III domain"/>
    <property type="match status" value="2"/>
</dbReference>
<dbReference type="InterPro" id="IPR001650">
    <property type="entry name" value="Helicase_C-like"/>
</dbReference>
<keyword evidence="1" id="KW-0677">Repeat</keyword>
<dbReference type="SMART" id="SM00535">
    <property type="entry name" value="RIBOc"/>
    <property type="match status" value="2"/>
</dbReference>
<feature type="compositionally biased region" description="Basic residues" evidence="7">
    <location>
        <begin position="1492"/>
        <end position="1506"/>
    </location>
</feature>
<dbReference type="InterPro" id="IPR000999">
    <property type="entry name" value="RNase_III_dom"/>
</dbReference>
<dbReference type="SMART" id="SM00490">
    <property type="entry name" value="HELICc"/>
    <property type="match status" value="1"/>
</dbReference>
<proteinExistence type="inferred from homology"/>
<protein>
    <recommendedName>
        <fullName evidence="14">P-loop containing nucleoside triphosphate hydrolase protein</fullName>
    </recommendedName>
</protein>
<feature type="domain" description="Helicase ATP-binding" evidence="9">
    <location>
        <begin position="27"/>
        <end position="216"/>
    </location>
</feature>
<dbReference type="GO" id="GO:0005737">
    <property type="term" value="C:cytoplasm"/>
    <property type="evidence" value="ECO:0007669"/>
    <property type="project" value="TreeGrafter"/>
</dbReference>
<dbReference type="PROSITE" id="PS51192">
    <property type="entry name" value="HELICASE_ATP_BIND_1"/>
    <property type="match status" value="1"/>
</dbReference>
<keyword evidence="4" id="KW-0347">Helicase</keyword>
<gene>
    <name evidence="12" type="ORF">B0H16DRAFT_145992</name>
</gene>
<dbReference type="SUPFAM" id="SSF69065">
    <property type="entry name" value="RNase III domain-like"/>
    <property type="match status" value="2"/>
</dbReference>
<keyword evidence="13" id="KW-1185">Reference proteome</keyword>
<dbReference type="Pfam" id="PF00270">
    <property type="entry name" value="DEAD"/>
    <property type="match status" value="1"/>
</dbReference>
<evidence type="ECO:0000256" key="5">
    <source>
        <dbReference type="ARBA" id="ARBA00022840"/>
    </source>
</evidence>
<dbReference type="GO" id="GO:0005634">
    <property type="term" value="C:nucleus"/>
    <property type="evidence" value="ECO:0007669"/>
    <property type="project" value="TreeGrafter"/>
</dbReference>
<feature type="domain" description="Dicer dsRNA-binding fold" evidence="11">
    <location>
        <begin position="586"/>
        <end position="700"/>
    </location>
</feature>
<evidence type="ECO:0000256" key="1">
    <source>
        <dbReference type="ARBA" id="ARBA00022737"/>
    </source>
</evidence>
<dbReference type="PROSITE" id="PS50142">
    <property type="entry name" value="RNASE_3_2"/>
    <property type="match status" value="2"/>
</dbReference>
<evidence type="ECO:0000256" key="3">
    <source>
        <dbReference type="ARBA" id="ARBA00022801"/>
    </source>
</evidence>
<dbReference type="SMART" id="SM00487">
    <property type="entry name" value="DEXDc"/>
    <property type="match status" value="1"/>
</dbReference>
<dbReference type="GO" id="GO:0004525">
    <property type="term" value="F:ribonuclease III activity"/>
    <property type="evidence" value="ECO:0007669"/>
    <property type="project" value="InterPro"/>
</dbReference>
<dbReference type="InterPro" id="IPR011545">
    <property type="entry name" value="DEAD/DEAH_box_helicase_dom"/>
</dbReference>
<evidence type="ECO:0000313" key="13">
    <source>
        <dbReference type="Proteomes" id="UP001215598"/>
    </source>
</evidence>
<feature type="domain" description="Helicase C-terminal" evidence="10">
    <location>
        <begin position="392"/>
        <end position="563"/>
    </location>
</feature>
<dbReference type="GO" id="GO:0003723">
    <property type="term" value="F:RNA binding"/>
    <property type="evidence" value="ECO:0007669"/>
    <property type="project" value="UniProtKB-UniRule"/>
</dbReference>
<keyword evidence="5" id="KW-0067">ATP-binding</keyword>
<dbReference type="SUPFAM" id="SSF54768">
    <property type="entry name" value="dsRNA-binding domain-like"/>
    <property type="match status" value="1"/>
</dbReference>
<dbReference type="PROSITE" id="PS51327">
    <property type="entry name" value="DICER_DSRBF"/>
    <property type="match status" value="1"/>
</dbReference>
<accession>A0AAD7JWS6</accession>
<evidence type="ECO:0000259" key="9">
    <source>
        <dbReference type="PROSITE" id="PS51192"/>
    </source>
</evidence>
<feature type="domain" description="RNase III" evidence="8">
    <location>
        <begin position="1183"/>
        <end position="1380"/>
    </location>
</feature>
<dbReference type="InterPro" id="IPR038248">
    <property type="entry name" value="Dicer_dimer_sf"/>
</dbReference>
<evidence type="ECO:0000256" key="2">
    <source>
        <dbReference type="ARBA" id="ARBA00022741"/>
    </source>
</evidence>
<dbReference type="PANTHER" id="PTHR14950:SF37">
    <property type="entry name" value="ENDORIBONUCLEASE DICER"/>
    <property type="match status" value="1"/>
</dbReference>
<feature type="region of interest" description="Disordered" evidence="7">
    <location>
        <begin position="1492"/>
        <end position="1526"/>
    </location>
</feature>
<dbReference type="Pfam" id="PF03368">
    <property type="entry name" value="Dicer_dimer"/>
    <property type="match status" value="1"/>
</dbReference>
<sequence>MEATDPTDATPRLQDQSVTTRGYQQEMLDESLRKNIIIALDTGSGKTHIAVLRMKIEAEKEPKKISWFVAPTRALCEQQQAVIKAAIPVSVGLISGALEPEQWKDKSLWRSALSTHRIMVTTPQVLLDALHHAYVNMGTDIGLLVFDEAHHAVDKHPYNEIMKNFYMSCNPRTLDATGSRSYEGKNLRPMVLGLTASPIYGGNARTAFRTIETNLDSTICAPRRQQEELSRYVHRPVFKHVLYSSDPDPFSTNLATVKFAFQQLNIENDPYVIGLRKKLGKVNRNTQEYTRIDQQLSKAILNNKTYTHGGLQDVISIADAICWDIGPWAADWYICQALQQAQASFNEHEANPEKRYLKDILDKIVVTPVSYSPDDIVEELSDKARVLVECLLAEKLETETGDESYSGLVFVERRESVLALTEVLSRHPQTKDVFTIGYLLGAAGTAYRNSVMDITRSFKGHKDTLEDFKTGKKNLIISTAVAEEGIDVQACGSVIRWDPPPNMASWAQSRGRARRKRSTFTLMFEEGGTHQKTINDWEKLERDMVALYNDPSRNIRYTMDEDSVRDEGGLEFKVEATGALLTLHSAISHLNHFCAVIPNAGHVDHKPLFDIDPPELPEGWHSLAFEERSSRISSYSGPYGAKVTLPRLLPSHLRTFETERVHSSKTSAYQHAAFYAYRALYENGLLNDHLLPLTSVIEPELEDEVKALLQDVERRAGTARVSMQMDPWVSTDTQSNWYTSELSIEGLPPLLIFTRSKPPQWSTENAPTLHRPGSQDSVTLRPYPLEARSETIAEAREYTRRIFWTLNGTRMDWDDTDFSYLFLPTPDSDDSVWEARRRWHLEKNPSEAPLFTKAFEFGKQFSFPTDLAIVRNGPQFAKAFKFVRWRFDRLSDEEEAQMRAEHPRFPDLEIMYPLLVVQYLPPRTNFLIPIPTPERASPPAPPRQLHLHPRLCYVTLCSDTETQYAFLLPSVLRCMAMSMTVNSMRNTLFSDLAISNVPEKLFTTAMCAPLSQEQFNYQRLETLGDTVLKFMSSLQLLGEHPLWHEGYLTQKMGHCVSNVRLAKANISHSLYQWIIRDRLLGKKWRPQYFTPSDITDVEENPDQNMEAVKGKKKAKSQDLSTKVLADVVESLIGAVYLHGGFDYAFECARFFDLGIKWEPLPARIEAMLSRVETHTDLPIQQQLNSVERMLGYTFTHKLLLVEALTHVSYQQDLHTISYERLEFCGDAVLDMIVTDYLYRAEGKEYSPGHMFHRKSAMVHAHILAFFCLSTHIEVNTSMPRPVGAPATPGTSRRSMARRPIELQTETQTIHLWQCLLHSNSHILDEQRTTFERFTRRREEIDTALSNGDIFPWAALVWLQAPKFLSDMVESLLGAVFLDSRGDLDVVRRVLRRLGLLSVLERIVWADVDVLHPVSRLNIWASRHGQKLDYSYVQQDRQISCAVTLDGEVVEESRVSDEYKGRLSKEEVRLAAAEKAILHFRLRDVNTSYATLKRKNTKSKSSKKRKRDSSTGEVLRVGQEPSVRPAL</sequence>
<keyword evidence="6" id="KW-0694">RNA-binding</keyword>
<evidence type="ECO:0000259" key="8">
    <source>
        <dbReference type="PROSITE" id="PS50142"/>
    </source>
</evidence>
<dbReference type="InterPro" id="IPR036389">
    <property type="entry name" value="RNase_III_sf"/>
</dbReference>
<evidence type="ECO:0000256" key="7">
    <source>
        <dbReference type="SAM" id="MobiDB-lite"/>
    </source>
</evidence>
<dbReference type="InterPro" id="IPR014001">
    <property type="entry name" value="Helicase_ATP-bd"/>
</dbReference>
<dbReference type="CDD" id="cd00593">
    <property type="entry name" value="RIBOc"/>
    <property type="match status" value="2"/>
</dbReference>
<dbReference type="Gene3D" id="3.40.50.300">
    <property type="entry name" value="P-loop containing nucleotide triphosphate hydrolases"/>
    <property type="match status" value="2"/>
</dbReference>
<dbReference type="Pfam" id="PF00636">
    <property type="entry name" value="Ribonuclease_3"/>
    <property type="match status" value="2"/>
</dbReference>
<feature type="domain" description="RNase III" evidence="8">
    <location>
        <begin position="985"/>
        <end position="1140"/>
    </location>
</feature>
<comment type="similarity">
    <text evidence="6">Belongs to the helicase family. Dicer subfamily.</text>
</comment>
<evidence type="ECO:0000256" key="4">
    <source>
        <dbReference type="ARBA" id="ARBA00022806"/>
    </source>
</evidence>
<evidence type="ECO:0000259" key="11">
    <source>
        <dbReference type="PROSITE" id="PS51327"/>
    </source>
</evidence>
<dbReference type="GO" id="GO:0030422">
    <property type="term" value="P:siRNA processing"/>
    <property type="evidence" value="ECO:0007669"/>
    <property type="project" value="TreeGrafter"/>
</dbReference>
<dbReference type="SUPFAM" id="SSF52540">
    <property type="entry name" value="P-loop containing nucleoside triphosphate hydrolases"/>
    <property type="match status" value="1"/>
</dbReference>
<dbReference type="Pfam" id="PF00271">
    <property type="entry name" value="Helicase_C"/>
    <property type="match status" value="1"/>
</dbReference>
<organism evidence="12 13">
    <name type="scientific">Mycena metata</name>
    <dbReference type="NCBI Taxonomy" id="1033252"/>
    <lineage>
        <taxon>Eukaryota</taxon>
        <taxon>Fungi</taxon>
        <taxon>Dikarya</taxon>
        <taxon>Basidiomycota</taxon>
        <taxon>Agaricomycotina</taxon>
        <taxon>Agaricomycetes</taxon>
        <taxon>Agaricomycetidae</taxon>
        <taxon>Agaricales</taxon>
        <taxon>Marasmiineae</taxon>
        <taxon>Mycenaceae</taxon>
        <taxon>Mycena</taxon>
    </lineage>
</organism>
<dbReference type="Proteomes" id="UP001215598">
    <property type="component" value="Unassembled WGS sequence"/>
</dbReference>
<keyword evidence="2" id="KW-0547">Nucleotide-binding</keyword>
<comment type="caution">
    <text evidence="12">The sequence shown here is derived from an EMBL/GenBank/DDBJ whole genome shotgun (WGS) entry which is preliminary data.</text>
</comment>
<dbReference type="PROSITE" id="PS51194">
    <property type="entry name" value="HELICASE_CTER"/>
    <property type="match status" value="1"/>
</dbReference>
<dbReference type="GO" id="GO:0004386">
    <property type="term" value="F:helicase activity"/>
    <property type="evidence" value="ECO:0007669"/>
    <property type="project" value="UniProtKB-KW"/>
</dbReference>
<evidence type="ECO:0000259" key="10">
    <source>
        <dbReference type="PROSITE" id="PS51194"/>
    </source>
</evidence>
<name>A0AAD7JWS6_9AGAR</name>
<dbReference type="CDD" id="cd18034">
    <property type="entry name" value="DEXHc_dicer"/>
    <property type="match status" value="1"/>
</dbReference>
<dbReference type="Gene3D" id="3.30.160.380">
    <property type="entry name" value="Dicer dimerisation domain"/>
    <property type="match status" value="1"/>
</dbReference>
<feature type="region of interest" description="Disordered" evidence="7">
    <location>
        <begin position="1"/>
        <end position="21"/>
    </location>
</feature>
<dbReference type="GO" id="GO:0005524">
    <property type="term" value="F:ATP binding"/>
    <property type="evidence" value="ECO:0007669"/>
    <property type="project" value="UniProtKB-KW"/>
</dbReference>
<keyword evidence="3" id="KW-0378">Hydrolase</keyword>
<dbReference type="InterPro" id="IPR005034">
    <property type="entry name" value="Dicer_dimerisation"/>
</dbReference>
<dbReference type="EMBL" id="JARKIB010000013">
    <property type="protein sequence ID" value="KAJ7773329.1"/>
    <property type="molecule type" value="Genomic_DNA"/>
</dbReference>
<dbReference type="PANTHER" id="PTHR14950">
    <property type="entry name" value="DICER-RELATED"/>
    <property type="match status" value="1"/>
</dbReference>
<evidence type="ECO:0000256" key="6">
    <source>
        <dbReference type="PROSITE-ProRule" id="PRU00657"/>
    </source>
</evidence>
<evidence type="ECO:0008006" key="14">
    <source>
        <dbReference type="Google" id="ProtNLM"/>
    </source>
</evidence>